<dbReference type="Proteomes" id="UP001058650">
    <property type="component" value="Chromosome"/>
</dbReference>
<gene>
    <name evidence="2" type="ORF">NYR52_12515</name>
</gene>
<sequence length="51" mass="5803">MHNPRQETEHHFSPQPAESSFAVDSSLDEGIRHVQNAIQQMYSQAGNHDNE</sequence>
<dbReference type="EMBL" id="CP103866">
    <property type="protein sequence ID" value="UWE02942.1"/>
    <property type="molecule type" value="Genomic_DNA"/>
</dbReference>
<evidence type="ECO:0000313" key="3">
    <source>
        <dbReference type="Proteomes" id="UP001058650"/>
    </source>
</evidence>
<feature type="region of interest" description="Disordered" evidence="1">
    <location>
        <begin position="1"/>
        <end position="32"/>
    </location>
</feature>
<accession>A0ABY5U3U5</accession>
<evidence type="ECO:0000313" key="2">
    <source>
        <dbReference type="EMBL" id="UWE02942.1"/>
    </source>
</evidence>
<dbReference type="RefSeq" id="WP_022736769.1">
    <property type="nucleotide sequence ID" value="NZ_CP103866.1"/>
</dbReference>
<evidence type="ECO:0000256" key="1">
    <source>
        <dbReference type="SAM" id="MobiDB-lite"/>
    </source>
</evidence>
<name>A0ABY5U3U5_LACSH</name>
<feature type="compositionally biased region" description="Basic and acidic residues" evidence="1">
    <location>
        <begin position="1"/>
        <end position="12"/>
    </location>
</feature>
<keyword evidence="3" id="KW-1185">Reference proteome</keyword>
<proteinExistence type="predicted"/>
<reference evidence="2" key="1">
    <citation type="submission" date="2022-08" db="EMBL/GenBank/DDBJ databases">
        <title>The complete genome sequence of the thermophilic bacterium Laceyella sacchari FBKL4.010 reveals the basis for tetramethylpyrazine biosynthesis in Moutai-flavor Daqu.</title>
        <authorList>
            <person name="Li D."/>
            <person name="Huang W."/>
            <person name="Wang C."/>
            <person name="Qiu S."/>
        </authorList>
    </citation>
    <scope>NUCLEOTIDE SEQUENCE</scope>
    <source>
        <strain evidence="2">FBKL4.014</strain>
    </source>
</reference>
<organism evidence="2 3">
    <name type="scientific">Laceyella sacchari</name>
    <name type="common">Thermoactinomyces thalpophilus</name>
    <dbReference type="NCBI Taxonomy" id="37482"/>
    <lineage>
        <taxon>Bacteria</taxon>
        <taxon>Bacillati</taxon>
        <taxon>Bacillota</taxon>
        <taxon>Bacilli</taxon>
        <taxon>Bacillales</taxon>
        <taxon>Thermoactinomycetaceae</taxon>
        <taxon>Laceyella</taxon>
    </lineage>
</organism>
<protein>
    <submittedName>
        <fullName evidence="2">Uncharacterized protein</fullName>
    </submittedName>
</protein>